<dbReference type="Gene3D" id="1.10.510.10">
    <property type="entry name" value="Transferase(Phosphotransferase) domain 1"/>
    <property type="match status" value="1"/>
</dbReference>
<reference evidence="1 2" key="1">
    <citation type="submission" date="2019-04" db="EMBL/GenBank/DDBJ databases">
        <title>Friends and foes A comparative genomics studyof 23 Aspergillus species from section Flavi.</title>
        <authorList>
            <consortium name="DOE Joint Genome Institute"/>
            <person name="Kjaerbolling I."/>
            <person name="Vesth T."/>
            <person name="Frisvad J.C."/>
            <person name="Nybo J.L."/>
            <person name="Theobald S."/>
            <person name="Kildgaard S."/>
            <person name="Isbrandt T."/>
            <person name="Kuo A."/>
            <person name="Sato A."/>
            <person name="Lyhne E.K."/>
            <person name="Kogle M.E."/>
            <person name="Wiebenga A."/>
            <person name="Kun R.S."/>
            <person name="Lubbers R.J."/>
            <person name="Makela M.R."/>
            <person name="Barry K."/>
            <person name="Chovatia M."/>
            <person name="Clum A."/>
            <person name="Daum C."/>
            <person name="Haridas S."/>
            <person name="He G."/>
            <person name="LaButti K."/>
            <person name="Lipzen A."/>
            <person name="Mondo S."/>
            <person name="Riley R."/>
            <person name="Salamov A."/>
            <person name="Simmons B.A."/>
            <person name="Magnuson J.K."/>
            <person name="Henrissat B."/>
            <person name="Mortensen U.H."/>
            <person name="Larsen T.O."/>
            <person name="Devries R.P."/>
            <person name="Grigoriev I.V."/>
            <person name="Machida M."/>
            <person name="Baker S.E."/>
            <person name="Andersen M.R."/>
        </authorList>
    </citation>
    <scope>NUCLEOTIDE SEQUENCE [LARGE SCALE GENOMIC DNA]</scope>
    <source>
        <strain evidence="1 2">IBT 29228</strain>
    </source>
</reference>
<dbReference type="OrthoDB" id="5979581at2759"/>
<dbReference type="AlphaFoldDB" id="A0A5N7B4I1"/>
<proteinExistence type="predicted"/>
<dbReference type="SUPFAM" id="SSF56112">
    <property type="entry name" value="Protein kinase-like (PK-like)"/>
    <property type="match status" value="1"/>
</dbReference>
<sequence>MPRERAHVSCKAIAKVKPFQLSRPGELVRPIQVPENLRIEYFYLSDPVAKPGYPPMRFCSPERLHGKDPSFACGGVLTTITGVLGPLPEPRKGSYIFADGCDSWYDHNQTFNTKKTLALELARYRPDVDPAEQDLVLSIMQKVFVYSPEKRLTATQLLVDPSFKALMARYGC</sequence>
<name>A0A5N7B4I1_9EURO</name>
<evidence type="ECO:0008006" key="3">
    <source>
        <dbReference type="Google" id="ProtNLM"/>
    </source>
</evidence>
<evidence type="ECO:0000313" key="1">
    <source>
        <dbReference type="EMBL" id="KAE8377014.1"/>
    </source>
</evidence>
<evidence type="ECO:0000313" key="2">
    <source>
        <dbReference type="Proteomes" id="UP000326198"/>
    </source>
</evidence>
<organism evidence="1 2">
    <name type="scientific">Aspergillus bertholletiae</name>
    <dbReference type="NCBI Taxonomy" id="1226010"/>
    <lineage>
        <taxon>Eukaryota</taxon>
        <taxon>Fungi</taxon>
        <taxon>Dikarya</taxon>
        <taxon>Ascomycota</taxon>
        <taxon>Pezizomycotina</taxon>
        <taxon>Eurotiomycetes</taxon>
        <taxon>Eurotiomycetidae</taxon>
        <taxon>Eurotiales</taxon>
        <taxon>Aspergillaceae</taxon>
        <taxon>Aspergillus</taxon>
        <taxon>Aspergillus subgen. Circumdati</taxon>
    </lineage>
</organism>
<accession>A0A5N7B4I1</accession>
<protein>
    <recommendedName>
        <fullName evidence="3">Protein kinase domain-containing protein</fullName>
    </recommendedName>
</protein>
<dbReference type="Proteomes" id="UP000326198">
    <property type="component" value="Unassembled WGS sequence"/>
</dbReference>
<dbReference type="InterPro" id="IPR011009">
    <property type="entry name" value="Kinase-like_dom_sf"/>
</dbReference>
<gene>
    <name evidence="1" type="ORF">BDV26DRAFT_305166</name>
</gene>
<dbReference type="EMBL" id="ML736230">
    <property type="protein sequence ID" value="KAE8377014.1"/>
    <property type="molecule type" value="Genomic_DNA"/>
</dbReference>
<keyword evidence="2" id="KW-1185">Reference proteome</keyword>